<dbReference type="PANTHER" id="PTHR45975:SF2">
    <property type="entry name" value="NUCLEOSOME-REMODELING FACTOR SUBUNIT BPTF"/>
    <property type="match status" value="1"/>
</dbReference>
<sequence length="141" mass="16373">MDENMDESDKRKYSRSPKKIKTEPDSEKDEVKDSDAAKEADQSEMDISKITEKKDQDVKELLDSDSDKPCKEEPMEIDDDVKTESHVNCQESSQVDVVNVSEGFHLRTSYKKKTKSSKLDGLLERRIKQFTLEEKQRLEKI</sequence>
<dbReference type="InterPro" id="IPR038028">
    <property type="entry name" value="BPTF"/>
</dbReference>
<dbReference type="EMBL" id="JASSZA010000005">
    <property type="protein sequence ID" value="KAK2110849.1"/>
    <property type="molecule type" value="Genomic_DNA"/>
</dbReference>
<feature type="non-terminal residue" evidence="2">
    <location>
        <position position="141"/>
    </location>
</feature>
<feature type="compositionally biased region" description="Basic and acidic residues" evidence="1">
    <location>
        <begin position="20"/>
        <end position="85"/>
    </location>
</feature>
<proteinExistence type="predicted"/>
<evidence type="ECO:0000313" key="2">
    <source>
        <dbReference type="EMBL" id="KAK2110849.1"/>
    </source>
</evidence>
<reference evidence="2 3" key="1">
    <citation type="submission" date="2023-05" db="EMBL/GenBank/DDBJ databases">
        <title>B98-5 Cell Line De Novo Hybrid Assembly: An Optical Mapping Approach.</title>
        <authorList>
            <person name="Kananen K."/>
            <person name="Auerbach J.A."/>
            <person name="Kautto E."/>
            <person name="Blachly J.S."/>
        </authorList>
    </citation>
    <scope>NUCLEOTIDE SEQUENCE [LARGE SCALE GENOMIC DNA]</scope>
    <source>
        <strain evidence="2">B95-8</strain>
        <tissue evidence="2">Cell line</tissue>
    </source>
</reference>
<gene>
    <name evidence="2" type="ORF">P7K49_010595</name>
</gene>
<protein>
    <submittedName>
        <fullName evidence="2">Uncharacterized protein</fullName>
    </submittedName>
</protein>
<evidence type="ECO:0000256" key="1">
    <source>
        <dbReference type="SAM" id="MobiDB-lite"/>
    </source>
</evidence>
<evidence type="ECO:0000313" key="3">
    <source>
        <dbReference type="Proteomes" id="UP001266305"/>
    </source>
</evidence>
<dbReference type="Proteomes" id="UP001266305">
    <property type="component" value="Unassembled WGS sequence"/>
</dbReference>
<feature type="region of interest" description="Disordered" evidence="1">
    <location>
        <begin position="1"/>
        <end position="88"/>
    </location>
</feature>
<accession>A0ABQ9VN82</accession>
<organism evidence="2 3">
    <name type="scientific">Saguinus oedipus</name>
    <name type="common">Cotton-top tamarin</name>
    <name type="synonym">Oedipomidas oedipus</name>
    <dbReference type="NCBI Taxonomy" id="9490"/>
    <lineage>
        <taxon>Eukaryota</taxon>
        <taxon>Metazoa</taxon>
        <taxon>Chordata</taxon>
        <taxon>Craniata</taxon>
        <taxon>Vertebrata</taxon>
        <taxon>Euteleostomi</taxon>
        <taxon>Mammalia</taxon>
        <taxon>Eutheria</taxon>
        <taxon>Euarchontoglires</taxon>
        <taxon>Primates</taxon>
        <taxon>Haplorrhini</taxon>
        <taxon>Platyrrhini</taxon>
        <taxon>Cebidae</taxon>
        <taxon>Callitrichinae</taxon>
        <taxon>Saguinus</taxon>
    </lineage>
</organism>
<name>A0ABQ9VN82_SAGOE</name>
<dbReference type="PANTHER" id="PTHR45975">
    <property type="entry name" value="NUCLEOSOME-REMODELING FACTOR SUBUNIT BPTF"/>
    <property type="match status" value="1"/>
</dbReference>
<comment type="caution">
    <text evidence="2">The sequence shown here is derived from an EMBL/GenBank/DDBJ whole genome shotgun (WGS) entry which is preliminary data.</text>
</comment>
<keyword evidence="3" id="KW-1185">Reference proteome</keyword>